<dbReference type="EMBL" id="CP002292">
    <property type="protein sequence ID" value="ADP71637.1"/>
    <property type="molecule type" value="Genomic_DNA"/>
</dbReference>
<accession>E3I5B6</accession>
<dbReference type="HOGENOM" id="CLU_3140118_0_0_5"/>
<evidence type="ECO:0000313" key="1">
    <source>
        <dbReference type="EMBL" id="ADP71637.1"/>
    </source>
</evidence>
<keyword evidence="2" id="KW-1185">Reference proteome</keyword>
<gene>
    <name evidence="1" type="ordered locus">Rvan_2413</name>
</gene>
<dbReference type="KEGG" id="rva:Rvan_2413"/>
<evidence type="ECO:0000313" key="2">
    <source>
        <dbReference type="Proteomes" id="UP000001399"/>
    </source>
</evidence>
<name>E3I5B6_RHOVT</name>
<reference evidence="2" key="1">
    <citation type="journal article" date="2011" name="J. Bacteriol.">
        <title>Genome sequences of eight morphologically diverse alphaproteobacteria.</title>
        <authorList>
            <consortium name="US DOE Joint Genome Institute"/>
            <person name="Brown P.J."/>
            <person name="Kysela D.T."/>
            <person name="Buechlein A."/>
            <person name="Hemmerich C."/>
            <person name="Brun Y.V."/>
        </authorList>
    </citation>
    <scope>NUCLEOTIDE SEQUENCE [LARGE SCALE GENOMIC DNA]</scope>
    <source>
        <strain evidence="2">ATCC 17100 / ATH 3.1.1 / DSM 162 / LMG 4299</strain>
    </source>
</reference>
<dbReference type="AlphaFoldDB" id="E3I5B6"/>
<protein>
    <submittedName>
        <fullName evidence="1">Uncharacterized protein</fullName>
    </submittedName>
</protein>
<organism evidence="1 2">
    <name type="scientific">Rhodomicrobium vannielii (strain ATCC 17100 / DSM 162 / LMG 4299 / NCIMB 10020 / ATH 3.1.1)</name>
    <dbReference type="NCBI Taxonomy" id="648757"/>
    <lineage>
        <taxon>Bacteria</taxon>
        <taxon>Pseudomonadati</taxon>
        <taxon>Pseudomonadota</taxon>
        <taxon>Alphaproteobacteria</taxon>
        <taxon>Hyphomicrobiales</taxon>
        <taxon>Hyphomicrobiaceae</taxon>
        <taxon>Rhodomicrobium</taxon>
    </lineage>
</organism>
<proteinExistence type="predicted"/>
<dbReference type="STRING" id="648757.Rvan_2413"/>
<sequence length="49" mass="5401">MLGAVFVLHQTCAFTAAFCDRDANTQQSQTQTRLMVHAKPGHNLKLRSG</sequence>
<dbReference type="Proteomes" id="UP000001399">
    <property type="component" value="Chromosome"/>
</dbReference>